<dbReference type="EMBL" id="AZMM01016727">
    <property type="protein sequence ID" value="ETJ28421.1"/>
    <property type="molecule type" value="Genomic_DNA"/>
</dbReference>
<feature type="non-terminal residue" evidence="1">
    <location>
        <position position="39"/>
    </location>
</feature>
<protein>
    <submittedName>
        <fullName evidence="1">Uncharacterized protein</fullName>
    </submittedName>
</protein>
<organism evidence="1">
    <name type="scientific">human gut metagenome</name>
    <dbReference type="NCBI Taxonomy" id="408170"/>
    <lineage>
        <taxon>unclassified sequences</taxon>
        <taxon>metagenomes</taxon>
        <taxon>organismal metagenomes</taxon>
    </lineage>
</organism>
<sequence length="39" mass="4026">MTGNTISVRTVATSKPPLKAIANGLQNTDPMSGIMPKIA</sequence>
<name>W1XE61_9ZZZZ</name>
<dbReference type="AlphaFoldDB" id="W1XE61"/>
<accession>W1XE61</accession>
<reference evidence="1" key="1">
    <citation type="submission" date="2013-12" db="EMBL/GenBank/DDBJ databases">
        <title>A Varibaculum cambriense genome reconstructed from a premature infant gut community with otherwise low bacterial novelty that shifts toward anaerobic metabolism during the third week of life.</title>
        <authorList>
            <person name="Brown C.T."/>
            <person name="Sharon I."/>
            <person name="Thomas B.C."/>
            <person name="Castelle C.J."/>
            <person name="Morowitz M.J."/>
            <person name="Banfield J.F."/>
        </authorList>
    </citation>
    <scope>NUCLEOTIDE SEQUENCE</scope>
</reference>
<comment type="caution">
    <text evidence="1">The sequence shown here is derived from an EMBL/GenBank/DDBJ whole genome shotgun (WGS) entry which is preliminary data.</text>
</comment>
<evidence type="ECO:0000313" key="1">
    <source>
        <dbReference type="EMBL" id="ETJ28421.1"/>
    </source>
</evidence>
<gene>
    <name evidence="1" type="ORF">Q604_UNBC16727G0002</name>
</gene>
<proteinExistence type="predicted"/>